<dbReference type="Proteomes" id="UP000551758">
    <property type="component" value="Unassembled WGS sequence"/>
</dbReference>
<keyword evidence="3" id="KW-1185">Reference proteome</keyword>
<evidence type="ECO:0000313" key="3">
    <source>
        <dbReference type="Proteomes" id="UP000551758"/>
    </source>
</evidence>
<proteinExistence type="predicted"/>
<feature type="region of interest" description="Disordered" evidence="1">
    <location>
        <begin position="31"/>
        <end position="114"/>
    </location>
</feature>
<name>A0A7J7ELE7_DICBM</name>
<evidence type="ECO:0000256" key="1">
    <source>
        <dbReference type="SAM" id="MobiDB-lite"/>
    </source>
</evidence>
<reference evidence="2 3" key="1">
    <citation type="journal article" date="2020" name="Mol. Biol. Evol.">
        <title>Interspecific Gene Flow and the Evolution of Specialization in Black and White Rhinoceros.</title>
        <authorList>
            <person name="Moodley Y."/>
            <person name="Westbury M.V."/>
            <person name="Russo I.M."/>
            <person name="Gopalakrishnan S."/>
            <person name="Rakotoarivelo A."/>
            <person name="Olsen R.A."/>
            <person name="Prost S."/>
            <person name="Tunstall T."/>
            <person name="Ryder O.A."/>
            <person name="Dalen L."/>
            <person name="Bruford M.W."/>
        </authorList>
    </citation>
    <scope>NUCLEOTIDE SEQUENCE [LARGE SCALE GENOMIC DNA]</scope>
    <source>
        <strain evidence="2">SBR-YM</strain>
        <tissue evidence="2">Skin</tissue>
    </source>
</reference>
<dbReference type="AlphaFoldDB" id="A0A7J7ELE7"/>
<sequence length="114" mass="12200">MSAAGARGLRATYHRVLDKVELMLPEKLRPLYNHPAGNGPRMAPTETFPLSPSKVDPQRPADRPAAGGVAHSPHPFPASESARSPVLPAARFLSSSSSSQNSFFLGSNYEMATE</sequence>
<organism evidence="2 3">
    <name type="scientific">Diceros bicornis minor</name>
    <name type="common">South-central black rhinoceros</name>
    <dbReference type="NCBI Taxonomy" id="77932"/>
    <lineage>
        <taxon>Eukaryota</taxon>
        <taxon>Metazoa</taxon>
        <taxon>Chordata</taxon>
        <taxon>Craniata</taxon>
        <taxon>Vertebrata</taxon>
        <taxon>Euteleostomi</taxon>
        <taxon>Mammalia</taxon>
        <taxon>Eutheria</taxon>
        <taxon>Laurasiatheria</taxon>
        <taxon>Perissodactyla</taxon>
        <taxon>Rhinocerotidae</taxon>
        <taxon>Diceros</taxon>
    </lineage>
</organism>
<evidence type="ECO:0000313" key="2">
    <source>
        <dbReference type="EMBL" id="KAF5916589.1"/>
    </source>
</evidence>
<feature type="compositionally biased region" description="Low complexity" evidence="1">
    <location>
        <begin position="92"/>
        <end position="108"/>
    </location>
</feature>
<gene>
    <name evidence="2" type="ORF">HPG69_005384</name>
</gene>
<dbReference type="EMBL" id="JACDTQ010002688">
    <property type="protein sequence ID" value="KAF5916589.1"/>
    <property type="molecule type" value="Genomic_DNA"/>
</dbReference>
<protein>
    <submittedName>
        <fullName evidence="2">Uncharacterized protein</fullName>
    </submittedName>
</protein>
<accession>A0A7J7ELE7</accession>
<comment type="caution">
    <text evidence="2">The sequence shown here is derived from an EMBL/GenBank/DDBJ whole genome shotgun (WGS) entry which is preliminary data.</text>
</comment>